<dbReference type="EMBL" id="CAADFC020000009">
    <property type="protein sequence ID" value="VIO69517.1"/>
    <property type="molecule type" value="Genomic_DNA"/>
</dbReference>
<accession>A0A508T8G8</accession>
<organism evidence="1 2">
    <name type="scientific">Bradyrhizobium ivorense</name>
    <dbReference type="NCBI Taxonomy" id="2511166"/>
    <lineage>
        <taxon>Bacteria</taxon>
        <taxon>Pseudomonadati</taxon>
        <taxon>Pseudomonadota</taxon>
        <taxon>Alphaproteobacteria</taxon>
        <taxon>Hyphomicrobiales</taxon>
        <taxon>Nitrobacteraceae</taxon>
        <taxon>Bradyrhizobium</taxon>
    </lineage>
</organism>
<dbReference type="Proteomes" id="UP000328092">
    <property type="component" value="Unassembled WGS sequence"/>
</dbReference>
<reference evidence="1" key="1">
    <citation type="submission" date="2019-02" db="EMBL/GenBank/DDBJ databases">
        <authorList>
            <person name="Pothier F.J."/>
        </authorList>
    </citation>
    <scope>NUCLEOTIDE SEQUENCE</scope>
    <source>
        <strain evidence="1">CI-1B</strain>
    </source>
</reference>
<gene>
    <name evidence="1" type="ORF">CI1B_27230</name>
</gene>
<sequence>MEMIVERVVRTYGMMVTLSPQEEDLVRQRVLKFVEGKTGDENTIAVEAIKFLRGPKPSRTRRPKV</sequence>
<proteinExistence type="predicted"/>
<protein>
    <submittedName>
        <fullName evidence="1">Uncharacterized protein</fullName>
    </submittedName>
</protein>
<dbReference type="OrthoDB" id="8254203at2"/>
<dbReference type="AlphaFoldDB" id="A0A508T8G8"/>
<evidence type="ECO:0000313" key="2">
    <source>
        <dbReference type="Proteomes" id="UP000328092"/>
    </source>
</evidence>
<comment type="caution">
    <text evidence="1">The sequence shown here is derived from an EMBL/GenBank/DDBJ whole genome shotgun (WGS) entry which is preliminary data.</text>
</comment>
<evidence type="ECO:0000313" key="1">
    <source>
        <dbReference type="EMBL" id="VIO69517.1"/>
    </source>
</evidence>
<keyword evidence="2" id="KW-1185">Reference proteome</keyword>
<name>A0A508T8G8_9BRAD</name>